<keyword evidence="3" id="KW-1185">Reference proteome</keyword>
<dbReference type="RefSeq" id="WP_310897730.1">
    <property type="nucleotide sequence ID" value="NZ_JAMQOM010000010.1"/>
</dbReference>
<protein>
    <submittedName>
        <fullName evidence="2">Uncharacterized protein</fullName>
    </submittedName>
</protein>
<feature type="region of interest" description="Disordered" evidence="1">
    <location>
        <begin position="55"/>
        <end position="81"/>
    </location>
</feature>
<organism evidence="2 3">
    <name type="scientific">Haloarcula terrestris</name>
    <dbReference type="NCBI Taxonomy" id="2950533"/>
    <lineage>
        <taxon>Archaea</taxon>
        <taxon>Methanobacteriati</taxon>
        <taxon>Methanobacteriota</taxon>
        <taxon>Stenosarchaea group</taxon>
        <taxon>Halobacteria</taxon>
        <taxon>Halobacteriales</taxon>
        <taxon>Haloarculaceae</taxon>
        <taxon>Haloarcula</taxon>
    </lineage>
</organism>
<evidence type="ECO:0000313" key="3">
    <source>
        <dbReference type="Proteomes" id="UP001253439"/>
    </source>
</evidence>
<comment type="caution">
    <text evidence="2">The sequence shown here is derived from an EMBL/GenBank/DDBJ whole genome shotgun (WGS) entry which is preliminary data.</text>
</comment>
<evidence type="ECO:0000313" key="2">
    <source>
        <dbReference type="EMBL" id="MDS0223121.1"/>
    </source>
</evidence>
<name>A0AAE4EZQ2_9EURY</name>
<accession>A0AAE4EZQ2</accession>
<evidence type="ECO:0000256" key="1">
    <source>
        <dbReference type="SAM" id="MobiDB-lite"/>
    </source>
</evidence>
<gene>
    <name evidence="2" type="ORF">NDI54_17390</name>
</gene>
<feature type="compositionally biased region" description="Basic and acidic residues" evidence="1">
    <location>
        <begin position="64"/>
        <end position="81"/>
    </location>
</feature>
<dbReference type="EMBL" id="JAMQOM010000010">
    <property type="protein sequence ID" value="MDS0223121.1"/>
    <property type="molecule type" value="Genomic_DNA"/>
</dbReference>
<sequence>MAENDDDTKAEVTMAKIIEEIKQDLDDDIGAEISDNQIAQVAISAIEWAEAHPEESGVATLYEHSTRKSGDPVEYEHGTRD</sequence>
<dbReference type="AlphaFoldDB" id="A0AAE4EZQ2"/>
<reference evidence="2 3" key="1">
    <citation type="submission" date="2022-06" db="EMBL/GenBank/DDBJ databases">
        <title>Haloarcula sp. a new haloarchaeum isolate from saline soil.</title>
        <authorList>
            <person name="Strakova D."/>
            <person name="Galisteo C."/>
            <person name="Sanchez-Porro C."/>
            <person name="Ventosa A."/>
        </authorList>
    </citation>
    <scope>NUCLEOTIDE SEQUENCE [LARGE SCALE GENOMIC DNA]</scope>
    <source>
        <strain evidence="2 3">S1AR25-5A</strain>
    </source>
</reference>
<proteinExistence type="predicted"/>
<dbReference type="Proteomes" id="UP001253439">
    <property type="component" value="Unassembled WGS sequence"/>
</dbReference>